<gene>
    <name evidence="1" type="ORF">S58_07970</name>
</gene>
<protein>
    <submittedName>
        <fullName evidence="1">Uncharacterized protein</fullName>
    </submittedName>
</protein>
<dbReference type="PATRIC" id="fig|1245469.3.peg.815"/>
<dbReference type="AlphaFoldDB" id="M4ZKL7"/>
<dbReference type="HOGENOM" id="CLU_2951198_0_0_5"/>
<dbReference type="Proteomes" id="UP000011841">
    <property type="component" value="Chromosome"/>
</dbReference>
<sequence length="59" mass="6560">MEAGLGRVTWDELSQSCMGRPWSVPWNVLPGDQGAAPPQGEWVSRKGMKSYGYSLVHLR</sequence>
<dbReference type="EMBL" id="AP012603">
    <property type="protein sequence ID" value="BAM86810.1"/>
    <property type="molecule type" value="Genomic_DNA"/>
</dbReference>
<name>M4ZKL7_9BRAD</name>
<dbReference type="STRING" id="1245469.S58_07970"/>
<evidence type="ECO:0000313" key="1">
    <source>
        <dbReference type="EMBL" id="BAM86810.1"/>
    </source>
</evidence>
<organism evidence="1 2">
    <name type="scientific">Bradyrhizobium oligotrophicum S58</name>
    <dbReference type="NCBI Taxonomy" id="1245469"/>
    <lineage>
        <taxon>Bacteria</taxon>
        <taxon>Pseudomonadati</taxon>
        <taxon>Pseudomonadota</taxon>
        <taxon>Alphaproteobacteria</taxon>
        <taxon>Hyphomicrobiales</taxon>
        <taxon>Nitrobacteraceae</taxon>
        <taxon>Bradyrhizobium</taxon>
    </lineage>
</organism>
<dbReference type="KEGG" id="aol:S58_07970"/>
<evidence type="ECO:0000313" key="2">
    <source>
        <dbReference type="Proteomes" id="UP000011841"/>
    </source>
</evidence>
<reference evidence="1 2" key="1">
    <citation type="journal article" date="2013" name="Appl. Environ. Microbiol.">
        <title>Genome analysis suggests that the soil oligotrophic bacterium Agromonas oligotrophica (Bradyrhizobium oligotrophicum) is a nitrogen-fixing symbiont of Aeschynomene indica.</title>
        <authorList>
            <person name="Okubo T."/>
            <person name="Fukushima S."/>
            <person name="Itakura M."/>
            <person name="Oshima K."/>
            <person name="Longtonglang A."/>
            <person name="Teaumroong N."/>
            <person name="Mitsui H."/>
            <person name="Hattori M."/>
            <person name="Hattori R."/>
            <person name="Hattori T."/>
            <person name="Minamisawa K."/>
        </authorList>
    </citation>
    <scope>NUCLEOTIDE SEQUENCE [LARGE SCALE GENOMIC DNA]</scope>
    <source>
        <strain evidence="1 2">S58</strain>
    </source>
</reference>
<keyword evidence="2" id="KW-1185">Reference proteome</keyword>
<proteinExistence type="predicted"/>
<accession>M4ZKL7</accession>